<dbReference type="Gene3D" id="1.10.287.90">
    <property type="match status" value="1"/>
</dbReference>
<protein>
    <recommendedName>
        <fullName evidence="4 14">Quinol oxidase subunit 2</fullName>
        <ecNumber evidence="14">1.10.3.-</ecNumber>
    </recommendedName>
</protein>
<dbReference type="InterPro" id="IPR008972">
    <property type="entry name" value="Cupredoxin"/>
</dbReference>
<evidence type="ECO:0000313" key="20">
    <source>
        <dbReference type="EMBL" id="MCK6259323.1"/>
    </source>
</evidence>
<dbReference type="PANTHER" id="PTHR22888">
    <property type="entry name" value="CYTOCHROME C OXIDASE, SUBUNIT II"/>
    <property type="match status" value="1"/>
</dbReference>
<dbReference type="NCBIfam" id="TIGR01432">
    <property type="entry name" value="QOXA"/>
    <property type="match status" value="1"/>
</dbReference>
<feature type="transmembrane region" description="Helical" evidence="17">
    <location>
        <begin position="52"/>
        <end position="77"/>
    </location>
</feature>
<keyword evidence="6 14" id="KW-1003">Cell membrane</keyword>
<evidence type="ECO:0000256" key="1">
    <source>
        <dbReference type="ARBA" id="ARBA00000725"/>
    </source>
</evidence>
<dbReference type="GO" id="GO:0009486">
    <property type="term" value="F:cytochrome bo3 ubiquinol oxidase activity"/>
    <property type="evidence" value="ECO:0007669"/>
    <property type="project" value="InterPro"/>
</dbReference>
<keyword evidence="9" id="KW-0732">Signal</keyword>
<dbReference type="PIRSF" id="PIRSF000292">
    <property type="entry name" value="Ubi_od_II"/>
    <property type="match status" value="1"/>
</dbReference>
<keyword evidence="7 14" id="KW-0679">Respiratory chain</keyword>
<feature type="transmembrane region" description="Helical" evidence="17">
    <location>
        <begin position="16"/>
        <end position="37"/>
    </location>
</feature>
<dbReference type="CDD" id="cd04212">
    <property type="entry name" value="CuRO_UO_II"/>
    <property type="match status" value="1"/>
</dbReference>
<accession>A0A9X1XG40</accession>
<dbReference type="Proteomes" id="UP001139011">
    <property type="component" value="Unassembled WGS sequence"/>
</dbReference>
<dbReference type="Gene3D" id="2.60.40.420">
    <property type="entry name" value="Cupredoxins - blue copper proteins"/>
    <property type="match status" value="1"/>
</dbReference>
<evidence type="ECO:0000256" key="17">
    <source>
        <dbReference type="SAM" id="Phobius"/>
    </source>
</evidence>
<evidence type="ECO:0000256" key="12">
    <source>
        <dbReference type="ARBA" id="ARBA00023002"/>
    </source>
</evidence>
<evidence type="ECO:0000313" key="21">
    <source>
        <dbReference type="Proteomes" id="UP001139011"/>
    </source>
</evidence>
<dbReference type="InterPro" id="IPR045187">
    <property type="entry name" value="CcO_II"/>
</dbReference>
<evidence type="ECO:0000256" key="3">
    <source>
        <dbReference type="ARBA" id="ARBA00007866"/>
    </source>
</evidence>
<evidence type="ECO:0000256" key="6">
    <source>
        <dbReference type="ARBA" id="ARBA00022475"/>
    </source>
</evidence>
<keyword evidence="5 14" id="KW-0813">Transport</keyword>
<feature type="compositionally biased region" description="Basic and acidic residues" evidence="16">
    <location>
        <begin position="307"/>
        <end position="325"/>
    </location>
</feature>
<dbReference type="PANTHER" id="PTHR22888:SF18">
    <property type="entry name" value="CYTOCHROME BO(3) UBIQUINOL OXIDASE SUBUNIT 2"/>
    <property type="match status" value="1"/>
</dbReference>
<keyword evidence="13 14" id="KW-0472">Membrane</keyword>
<feature type="domain" description="Cytochrome oxidase subunit II copper A binding" evidence="18">
    <location>
        <begin position="133"/>
        <end position="245"/>
    </location>
</feature>
<dbReference type="PROSITE" id="PS50857">
    <property type="entry name" value="COX2_CUA"/>
    <property type="match status" value="1"/>
</dbReference>
<dbReference type="InterPro" id="IPR006333">
    <property type="entry name" value="Cyt_o_ubiquinol_oxidase_su2"/>
</dbReference>
<dbReference type="SUPFAM" id="SSF49503">
    <property type="entry name" value="Cupredoxins"/>
    <property type="match status" value="1"/>
</dbReference>
<dbReference type="Pfam" id="PF00116">
    <property type="entry name" value="COX2"/>
    <property type="match status" value="1"/>
</dbReference>
<dbReference type="InterPro" id="IPR011759">
    <property type="entry name" value="Cyt_c_oxidase_su2_TM_dom"/>
</dbReference>
<keyword evidence="8 15" id="KW-0812">Transmembrane</keyword>
<evidence type="ECO:0000256" key="15">
    <source>
        <dbReference type="RuleBase" id="RU000456"/>
    </source>
</evidence>
<dbReference type="GO" id="GO:0004129">
    <property type="term" value="F:cytochrome-c oxidase activity"/>
    <property type="evidence" value="ECO:0007669"/>
    <property type="project" value="UniProtKB-UniRule"/>
</dbReference>
<keyword evidence="10 14" id="KW-0249">Electron transport</keyword>
<evidence type="ECO:0000256" key="10">
    <source>
        <dbReference type="ARBA" id="ARBA00022982"/>
    </source>
</evidence>
<dbReference type="EMBL" id="JAIWJX010000002">
    <property type="protein sequence ID" value="MCK6259323.1"/>
    <property type="molecule type" value="Genomic_DNA"/>
</dbReference>
<evidence type="ECO:0000256" key="4">
    <source>
        <dbReference type="ARBA" id="ARBA00016131"/>
    </source>
</evidence>
<evidence type="ECO:0000256" key="2">
    <source>
        <dbReference type="ARBA" id="ARBA00004651"/>
    </source>
</evidence>
<evidence type="ECO:0000256" key="13">
    <source>
        <dbReference type="ARBA" id="ARBA00023136"/>
    </source>
</evidence>
<feature type="domain" description="Cytochrome oxidase subunit II transmembrane region profile" evidence="19">
    <location>
        <begin position="29"/>
        <end position="127"/>
    </location>
</feature>
<dbReference type="SUPFAM" id="SSF81464">
    <property type="entry name" value="Cytochrome c oxidase subunit II-like, transmembrane region"/>
    <property type="match status" value="1"/>
</dbReference>
<dbReference type="GO" id="GO:0005886">
    <property type="term" value="C:plasma membrane"/>
    <property type="evidence" value="ECO:0007669"/>
    <property type="project" value="UniProtKB-SubCell"/>
</dbReference>
<dbReference type="PROSITE" id="PS51257">
    <property type="entry name" value="PROKAR_LIPOPROTEIN"/>
    <property type="match status" value="1"/>
</dbReference>
<reference evidence="20" key="1">
    <citation type="submission" date="2021-09" db="EMBL/GenBank/DDBJ databases">
        <title>Genome analysis of Fictibacillus sp. KIGAM418 isolated from marine sediment.</title>
        <authorList>
            <person name="Seo M.-J."/>
            <person name="Cho E.-S."/>
            <person name="Hwang C.Y."/>
        </authorList>
    </citation>
    <scope>NUCLEOTIDE SEQUENCE</scope>
    <source>
        <strain evidence="20">KIGAM418</strain>
    </source>
</reference>
<dbReference type="PROSITE" id="PS50999">
    <property type="entry name" value="COX2_TM"/>
    <property type="match status" value="1"/>
</dbReference>
<evidence type="ECO:0000256" key="7">
    <source>
        <dbReference type="ARBA" id="ARBA00022660"/>
    </source>
</evidence>
<dbReference type="EC" id="1.10.3.-" evidence="14"/>
<dbReference type="InterPro" id="IPR036257">
    <property type="entry name" value="Cyt_c_oxidase_su2_TM_sf"/>
</dbReference>
<feature type="region of interest" description="Disordered" evidence="16">
    <location>
        <begin position="293"/>
        <end position="325"/>
    </location>
</feature>
<evidence type="ECO:0000256" key="9">
    <source>
        <dbReference type="ARBA" id="ARBA00022729"/>
    </source>
</evidence>
<evidence type="ECO:0000256" key="14">
    <source>
        <dbReference type="PIRNR" id="PIRNR000292"/>
    </source>
</evidence>
<comment type="similarity">
    <text evidence="3 14 15">Belongs to the cytochrome c oxidase subunit 2 family.</text>
</comment>
<dbReference type="GO" id="GO:0042773">
    <property type="term" value="P:ATP synthesis coupled electron transport"/>
    <property type="evidence" value="ECO:0007669"/>
    <property type="project" value="TreeGrafter"/>
</dbReference>
<evidence type="ECO:0000256" key="8">
    <source>
        <dbReference type="ARBA" id="ARBA00022692"/>
    </source>
</evidence>
<sequence length="325" mass="36805">MFTGRKVGLVFKRLRPFFALGLMLSVFFLGGCSNYIVLDPKGPVGAQQKDLILYSIGFMALILLVVYILFTVIVIKYRENRKDMSNWEPEQEGSKKLEILWTAIPILITIALAIPTIKTIYDLEKPPQASAHKEPIVITATAVDWKWIFSYPEQGIETVNYINIPEDRPVEFKLTSADSMSSFWVPELGGQKYAMPGMETTLYLQADHKGKFAGRNSNFNGEGFTHQIFDVNSVSQSDFDKWAKDTKSKAPELSKKQYDQLMLQGEAKKMTFSSTHLKWVDHAKDRDYAVKTRERLGVVPQNPHGSKAKDANKPEQDSHGESHSH</sequence>
<evidence type="ECO:0000256" key="5">
    <source>
        <dbReference type="ARBA" id="ARBA00022448"/>
    </source>
</evidence>
<keyword evidence="21" id="KW-1185">Reference proteome</keyword>
<evidence type="ECO:0000259" key="18">
    <source>
        <dbReference type="PROSITE" id="PS50857"/>
    </source>
</evidence>
<comment type="catalytic activity">
    <reaction evidence="1 14">
        <text>2 a quinol + O2 = 2 a quinone + 2 H2O</text>
        <dbReference type="Rhea" id="RHEA:55376"/>
        <dbReference type="ChEBI" id="CHEBI:15377"/>
        <dbReference type="ChEBI" id="CHEBI:15379"/>
        <dbReference type="ChEBI" id="CHEBI:24646"/>
        <dbReference type="ChEBI" id="CHEBI:132124"/>
    </reaction>
</comment>
<dbReference type="InterPro" id="IPR034227">
    <property type="entry name" value="CuRO_UO_II"/>
</dbReference>
<organism evidence="20 21">
    <name type="scientific">Fictibacillus marinisediminis</name>
    <dbReference type="NCBI Taxonomy" id="2878389"/>
    <lineage>
        <taxon>Bacteria</taxon>
        <taxon>Bacillati</taxon>
        <taxon>Bacillota</taxon>
        <taxon>Bacilli</taxon>
        <taxon>Bacillales</taxon>
        <taxon>Fictibacillaceae</taxon>
        <taxon>Fictibacillus</taxon>
    </lineage>
</organism>
<dbReference type="InterPro" id="IPR002429">
    <property type="entry name" value="CcO_II-like_C"/>
</dbReference>
<name>A0A9X1XG40_9BACL</name>
<gene>
    <name evidence="20" type="primary">qoxA</name>
    <name evidence="20" type="ORF">LCY76_22365</name>
</gene>
<comment type="function">
    <text evidence="14">Catalyzes quinol oxidation with the concomitant reduction of oxygen to water. Subunit II transfers the electrons from a quinol to the binuclear center of the catalytic subunit I.</text>
</comment>
<comment type="caution">
    <text evidence="20">The sequence shown here is derived from an EMBL/GenBank/DDBJ whole genome shotgun (WGS) entry which is preliminary data.</text>
</comment>
<evidence type="ECO:0000256" key="16">
    <source>
        <dbReference type="SAM" id="MobiDB-lite"/>
    </source>
</evidence>
<dbReference type="Pfam" id="PF02790">
    <property type="entry name" value="COX2_TM"/>
    <property type="match status" value="1"/>
</dbReference>
<dbReference type="GO" id="GO:0016682">
    <property type="term" value="F:oxidoreductase activity, acting on diphenols and related substances as donors, oxygen as acceptor"/>
    <property type="evidence" value="ECO:0007669"/>
    <property type="project" value="InterPro"/>
</dbReference>
<keyword evidence="11 17" id="KW-1133">Transmembrane helix</keyword>
<dbReference type="AlphaFoldDB" id="A0A9X1XG40"/>
<comment type="subcellular location">
    <subcellularLocation>
        <location evidence="2 15">Cell membrane</location>
        <topology evidence="2 15">Multi-pass membrane protein</topology>
    </subcellularLocation>
</comment>
<feature type="transmembrane region" description="Helical" evidence="17">
    <location>
        <begin position="98"/>
        <end position="117"/>
    </location>
</feature>
<dbReference type="InterPro" id="IPR006332">
    <property type="entry name" value="QoxA"/>
</dbReference>
<keyword evidence="12 14" id="KW-0560">Oxidoreductase</keyword>
<dbReference type="GO" id="GO:0005507">
    <property type="term" value="F:copper ion binding"/>
    <property type="evidence" value="ECO:0007669"/>
    <property type="project" value="InterPro"/>
</dbReference>
<proteinExistence type="inferred from homology"/>
<evidence type="ECO:0000256" key="11">
    <source>
        <dbReference type="ARBA" id="ARBA00022989"/>
    </source>
</evidence>
<evidence type="ECO:0000259" key="19">
    <source>
        <dbReference type="PROSITE" id="PS50999"/>
    </source>
</evidence>